<dbReference type="GO" id="GO:0000435">
    <property type="term" value="P:positive regulation of transcription from RNA polymerase II promoter by galactose"/>
    <property type="evidence" value="ECO:0007669"/>
    <property type="project" value="TreeGrafter"/>
</dbReference>
<evidence type="ECO:0000256" key="1">
    <source>
        <dbReference type="ARBA" id="ARBA00023015"/>
    </source>
</evidence>
<reference evidence="4" key="2">
    <citation type="submission" date="2023-05" db="EMBL/GenBank/DDBJ databases">
        <authorList>
            <consortium name="Lawrence Berkeley National Laboratory"/>
            <person name="Steindorff A."/>
            <person name="Hensen N."/>
            <person name="Bonometti L."/>
            <person name="Westerberg I."/>
            <person name="Brannstrom I.O."/>
            <person name="Guillou S."/>
            <person name="Cros-Aarteil S."/>
            <person name="Calhoun S."/>
            <person name="Haridas S."/>
            <person name="Kuo A."/>
            <person name="Mondo S."/>
            <person name="Pangilinan J."/>
            <person name="Riley R."/>
            <person name="Labutti K."/>
            <person name="Andreopoulos B."/>
            <person name="Lipzen A."/>
            <person name="Chen C."/>
            <person name="Yanf M."/>
            <person name="Daum C."/>
            <person name="Ng V."/>
            <person name="Clum A."/>
            <person name="Ohm R."/>
            <person name="Martin F."/>
            <person name="Silar P."/>
            <person name="Natvig D."/>
            <person name="Lalanne C."/>
            <person name="Gautier V."/>
            <person name="Ament-Velasquez S.L."/>
            <person name="Kruys A."/>
            <person name="Hutchinson M.I."/>
            <person name="Powell A.J."/>
            <person name="Barry K."/>
            <person name="Miller A.N."/>
            <person name="Grigoriev I.V."/>
            <person name="Debuchy R."/>
            <person name="Gladieux P."/>
            <person name="Thoren M.H."/>
            <person name="Johannesson H."/>
        </authorList>
    </citation>
    <scope>NUCLEOTIDE SEQUENCE</scope>
    <source>
        <strain evidence="4">CBS 538.74</strain>
    </source>
</reference>
<organism evidence="4 5">
    <name type="scientific">Chaetomidium leptoderma</name>
    <dbReference type="NCBI Taxonomy" id="669021"/>
    <lineage>
        <taxon>Eukaryota</taxon>
        <taxon>Fungi</taxon>
        <taxon>Dikarya</taxon>
        <taxon>Ascomycota</taxon>
        <taxon>Pezizomycotina</taxon>
        <taxon>Sordariomycetes</taxon>
        <taxon>Sordariomycetidae</taxon>
        <taxon>Sordariales</taxon>
        <taxon>Chaetomiaceae</taxon>
        <taxon>Chaetomidium</taxon>
    </lineage>
</organism>
<dbReference type="GO" id="GO:0005634">
    <property type="term" value="C:nucleus"/>
    <property type="evidence" value="ECO:0007669"/>
    <property type="project" value="TreeGrafter"/>
</dbReference>
<gene>
    <name evidence="4" type="ORF">C8A00DRAFT_47629</name>
</gene>
<reference evidence="4" key="1">
    <citation type="journal article" date="2023" name="Mol. Phylogenet. Evol.">
        <title>Genome-scale phylogeny and comparative genomics of the fungal order Sordariales.</title>
        <authorList>
            <person name="Hensen N."/>
            <person name="Bonometti L."/>
            <person name="Westerberg I."/>
            <person name="Brannstrom I.O."/>
            <person name="Guillou S."/>
            <person name="Cros-Aarteil S."/>
            <person name="Calhoun S."/>
            <person name="Haridas S."/>
            <person name="Kuo A."/>
            <person name="Mondo S."/>
            <person name="Pangilinan J."/>
            <person name="Riley R."/>
            <person name="LaButti K."/>
            <person name="Andreopoulos B."/>
            <person name="Lipzen A."/>
            <person name="Chen C."/>
            <person name="Yan M."/>
            <person name="Daum C."/>
            <person name="Ng V."/>
            <person name="Clum A."/>
            <person name="Steindorff A."/>
            <person name="Ohm R.A."/>
            <person name="Martin F."/>
            <person name="Silar P."/>
            <person name="Natvig D.O."/>
            <person name="Lalanne C."/>
            <person name="Gautier V."/>
            <person name="Ament-Velasquez S.L."/>
            <person name="Kruys A."/>
            <person name="Hutchinson M.I."/>
            <person name="Powell A.J."/>
            <person name="Barry K."/>
            <person name="Miller A.N."/>
            <person name="Grigoriev I.V."/>
            <person name="Debuchy R."/>
            <person name="Gladieux P."/>
            <person name="Hiltunen Thoren M."/>
            <person name="Johannesson H."/>
        </authorList>
    </citation>
    <scope>NUCLEOTIDE SEQUENCE</scope>
    <source>
        <strain evidence="4">CBS 538.74</strain>
    </source>
</reference>
<dbReference type="PANTHER" id="PTHR47424:SF15">
    <property type="entry name" value="ZN(II)2CYS6 TRANSCRIPTION FACTOR (EUROFUNG)"/>
    <property type="match status" value="1"/>
</dbReference>
<dbReference type="PANTHER" id="PTHR47424">
    <property type="entry name" value="REGULATORY PROTEIN GAL4"/>
    <property type="match status" value="1"/>
</dbReference>
<keyword evidence="5" id="KW-1185">Reference proteome</keyword>
<dbReference type="EMBL" id="MU857339">
    <property type="protein sequence ID" value="KAK4148530.1"/>
    <property type="molecule type" value="Genomic_DNA"/>
</dbReference>
<dbReference type="GO" id="GO:0000981">
    <property type="term" value="F:DNA-binding transcription factor activity, RNA polymerase II-specific"/>
    <property type="evidence" value="ECO:0007669"/>
    <property type="project" value="TreeGrafter"/>
</dbReference>
<keyword evidence="2" id="KW-0804">Transcription</keyword>
<dbReference type="AlphaFoldDB" id="A0AAN6VDI5"/>
<dbReference type="GO" id="GO:0000978">
    <property type="term" value="F:RNA polymerase II cis-regulatory region sequence-specific DNA binding"/>
    <property type="evidence" value="ECO:0007669"/>
    <property type="project" value="TreeGrafter"/>
</dbReference>
<comment type="caution">
    <text evidence="4">The sequence shown here is derived from an EMBL/GenBank/DDBJ whole genome shotgun (WGS) entry which is preliminary data.</text>
</comment>
<dbReference type="Proteomes" id="UP001302745">
    <property type="component" value="Unassembled WGS sequence"/>
</dbReference>
<keyword evidence="3" id="KW-0539">Nucleus</keyword>
<proteinExistence type="predicted"/>
<sequence length="290" mass="32095">MGRPDTLGADPYHNRRFPVVRDAEGAKNTDISDLVDPPYCVMIQPMVDFSRITRKVCLVVTLAHQIERELDDWVDGVPLCVRPQTKSVGQTETLKSVKEPKWAKRQKLVLLIRYFNLRILLFGSILLTSTPAERASIPQSIEAIQKCLDATKQTIQVIYQVFYNTTYTVFAASIILVYVTQEATEGEIAQLLKLVGMAIEILETMDECVVAAKAAQMLHRASESAEKGLKFAPAAANSTAANPALAQGHEAMLHLNHYWGPLNLVGGEMELDLNFFQFADLDGGASFDAI</sequence>
<dbReference type="CDD" id="cd12148">
    <property type="entry name" value="fungal_TF_MHR"/>
    <property type="match status" value="1"/>
</dbReference>
<accession>A0AAN6VDI5</accession>
<evidence type="ECO:0000313" key="4">
    <source>
        <dbReference type="EMBL" id="KAK4148530.1"/>
    </source>
</evidence>
<dbReference type="InterPro" id="IPR051127">
    <property type="entry name" value="Fungal_SecMet_Regulators"/>
</dbReference>
<evidence type="ECO:0000256" key="3">
    <source>
        <dbReference type="ARBA" id="ARBA00023242"/>
    </source>
</evidence>
<keyword evidence="1" id="KW-0805">Transcription regulation</keyword>
<evidence type="ECO:0000256" key="2">
    <source>
        <dbReference type="ARBA" id="ARBA00023163"/>
    </source>
</evidence>
<name>A0AAN6VDI5_9PEZI</name>
<protein>
    <submittedName>
        <fullName evidence="4">Uncharacterized protein</fullName>
    </submittedName>
</protein>
<evidence type="ECO:0000313" key="5">
    <source>
        <dbReference type="Proteomes" id="UP001302745"/>
    </source>
</evidence>